<dbReference type="GO" id="GO:0020037">
    <property type="term" value="F:heme binding"/>
    <property type="evidence" value="ECO:0007669"/>
    <property type="project" value="InterPro"/>
</dbReference>
<evidence type="ECO:0008006" key="3">
    <source>
        <dbReference type="Google" id="ProtNLM"/>
    </source>
</evidence>
<sequence>MLTCRTQFAGAFLRHFQKRNKMPSHPVVFESRGGIPVDQKVTEGMDILIAGADTTALTLTTGFLHILKYPEIRRKLLESRRQAFPSATKQPVLRQVERSTICTRQTSPSRPRQSSERLTVDGQIVATGTFVSMLAYSMHTRTEAWGTDASGFYLDLRLHRNKKGLEQYL</sequence>
<organism evidence="1 2">
    <name type="scientific">Aspergillus calidoustus</name>
    <dbReference type="NCBI Taxonomy" id="454130"/>
    <lineage>
        <taxon>Eukaryota</taxon>
        <taxon>Fungi</taxon>
        <taxon>Dikarya</taxon>
        <taxon>Ascomycota</taxon>
        <taxon>Pezizomycotina</taxon>
        <taxon>Eurotiomycetes</taxon>
        <taxon>Eurotiomycetidae</taxon>
        <taxon>Eurotiales</taxon>
        <taxon>Aspergillaceae</taxon>
        <taxon>Aspergillus</taxon>
        <taxon>Aspergillus subgen. Nidulantes</taxon>
    </lineage>
</organism>
<dbReference type="Pfam" id="PF00067">
    <property type="entry name" value="p450"/>
    <property type="match status" value="1"/>
</dbReference>
<dbReference type="Proteomes" id="UP000054771">
    <property type="component" value="Unassembled WGS sequence"/>
</dbReference>
<evidence type="ECO:0000313" key="1">
    <source>
        <dbReference type="EMBL" id="CEL03919.1"/>
    </source>
</evidence>
<dbReference type="STRING" id="454130.A0A0U5G309"/>
<dbReference type="AlphaFoldDB" id="A0A0U5G309"/>
<proteinExistence type="predicted"/>
<protein>
    <recommendedName>
        <fullName evidence="3">Cytochrome P450</fullName>
    </recommendedName>
</protein>
<dbReference type="GO" id="GO:0004497">
    <property type="term" value="F:monooxygenase activity"/>
    <property type="evidence" value="ECO:0007669"/>
    <property type="project" value="InterPro"/>
</dbReference>
<dbReference type="InterPro" id="IPR001128">
    <property type="entry name" value="Cyt_P450"/>
</dbReference>
<dbReference type="Gene3D" id="1.10.630.10">
    <property type="entry name" value="Cytochrome P450"/>
    <property type="match status" value="1"/>
</dbReference>
<dbReference type="EMBL" id="CDMC01000004">
    <property type="protein sequence ID" value="CEL03919.1"/>
    <property type="molecule type" value="Genomic_DNA"/>
</dbReference>
<keyword evidence="2" id="KW-1185">Reference proteome</keyword>
<dbReference type="InterPro" id="IPR036396">
    <property type="entry name" value="Cyt_P450_sf"/>
</dbReference>
<gene>
    <name evidence="1" type="ORF">ASPCAL05056</name>
</gene>
<dbReference type="GO" id="GO:0016705">
    <property type="term" value="F:oxidoreductase activity, acting on paired donors, with incorporation or reduction of molecular oxygen"/>
    <property type="evidence" value="ECO:0007669"/>
    <property type="project" value="InterPro"/>
</dbReference>
<name>A0A0U5G309_ASPCI</name>
<reference evidence="2" key="1">
    <citation type="journal article" date="2016" name="Genome Announc.">
        <title>Draft genome sequences of fungus Aspergillus calidoustus.</title>
        <authorList>
            <person name="Horn F."/>
            <person name="Linde J."/>
            <person name="Mattern D.J."/>
            <person name="Walther G."/>
            <person name="Guthke R."/>
            <person name="Scherlach K."/>
            <person name="Martin K."/>
            <person name="Brakhage A.A."/>
            <person name="Petzke L."/>
            <person name="Valiante V."/>
        </authorList>
    </citation>
    <scope>NUCLEOTIDE SEQUENCE [LARGE SCALE GENOMIC DNA]</scope>
    <source>
        <strain evidence="2">SF006504</strain>
    </source>
</reference>
<evidence type="ECO:0000313" key="2">
    <source>
        <dbReference type="Proteomes" id="UP000054771"/>
    </source>
</evidence>
<dbReference type="SUPFAM" id="SSF48264">
    <property type="entry name" value="Cytochrome P450"/>
    <property type="match status" value="1"/>
</dbReference>
<accession>A0A0U5G309</accession>
<dbReference type="GO" id="GO:0005506">
    <property type="term" value="F:iron ion binding"/>
    <property type="evidence" value="ECO:0007669"/>
    <property type="project" value="InterPro"/>
</dbReference>